<feature type="transmembrane region" description="Helical" evidence="1">
    <location>
        <begin position="57"/>
        <end position="77"/>
    </location>
</feature>
<name>A0A6G1DAU3_9ORYZ</name>
<evidence type="ECO:0000313" key="3">
    <source>
        <dbReference type="Proteomes" id="UP000479710"/>
    </source>
</evidence>
<keyword evidence="1" id="KW-0812">Transmembrane</keyword>
<evidence type="ECO:0000313" key="2">
    <source>
        <dbReference type="EMBL" id="KAF0908873.1"/>
    </source>
</evidence>
<evidence type="ECO:0000256" key="1">
    <source>
        <dbReference type="SAM" id="Phobius"/>
    </source>
</evidence>
<gene>
    <name evidence="2" type="ORF">E2562_028753</name>
</gene>
<dbReference type="EMBL" id="SPHZ02000007">
    <property type="protein sequence ID" value="KAF0908873.1"/>
    <property type="molecule type" value="Genomic_DNA"/>
</dbReference>
<comment type="caution">
    <text evidence="2">The sequence shown here is derived from an EMBL/GenBank/DDBJ whole genome shotgun (WGS) entry which is preliminary data.</text>
</comment>
<dbReference type="Proteomes" id="UP000479710">
    <property type="component" value="Unassembled WGS sequence"/>
</dbReference>
<proteinExistence type="predicted"/>
<keyword evidence="3" id="KW-1185">Reference proteome</keyword>
<keyword evidence="1" id="KW-1133">Transmembrane helix</keyword>
<organism evidence="2 3">
    <name type="scientific">Oryza meyeriana var. granulata</name>
    <dbReference type="NCBI Taxonomy" id="110450"/>
    <lineage>
        <taxon>Eukaryota</taxon>
        <taxon>Viridiplantae</taxon>
        <taxon>Streptophyta</taxon>
        <taxon>Embryophyta</taxon>
        <taxon>Tracheophyta</taxon>
        <taxon>Spermatophyta</taxon>
        <taxon>Magnoliopsida</taxon>
        <taxon>Liliopsida</taxon>
        <taxon>Poales</taxon>
        <taxon>Poaceae</taxon>
        <taxon>BOP clade</taxon>
        <taxon>Oryzoideae</taxon>
        <taxon>Oryzeae</taxon>
        <taxon>Oryzinae</taxon>
        <taxon>Oryza</taxon>
        <taxon>Oryza meyeriana</taxon>
    </lineage>
</organism>
<protein>
    <submittedName>
        <fullName evidence="2">Uncharacterized protein</fullName>
    </submittedName>
</protein>
<accession>A0A6G1DAU3</accession>
<dbReference type="AlphaFoldDB" id="A0A6G1DAU3"/>
<sequence length="92" mass="10171">MAPPPRGRLVYSAMSLVLHTAFIAFYLLCATGRLRCVLGPRGAAGDDAPAAPPHVALAWKLVSWVAVLLWCVADAHFDRLLHRRRRLVDSRL</sequence>
<feature type="transmembrane region" description="Helical" evidence="1">
    <location>
        <begin position="9"/>
        <end position="28"/>
    </location>
</feature>
<reference evidence="2 3" key="1">
    <citation type="submission" date="2019-11" db="EMBL/GenBank/DDBJ databases">
        <title>Whole genome sequence of Oryza granulata.</title>
        <authorList>
            <person name="Li W."/>
        </authorList>
    </citation>
    <scope>NUCLEOTIDE SEQUENCE [LARGE SCALE GENOMIC DNA]</scope>
    <source>
        <strain evidence="3">cv. Menghai</strain>
        <tissue evidence="2">Leaf</tissue>
    </source>
</reference>
<keyword evidence="1" id="KW-0472">Membrane</keyword>